<dbReference type="Proteomes" id="UP001249394">
    <property type="component" value="Chromosome"/>
</dbReference>
<feature type="compositionally biased region" description="Low complexity" evidence="1">
    <location>
        <begin position="249"/>
        <end position="276"/>
    </location>
</feature>
<feature type="domain" description="ATPase BadF/BadG/BcrA/BcrD type" evidence="2">
    <location>
        <begin position="17"/>
        <end position="363"/>
    </location>
</feature>
<dbReference type="Pfam" id="PF01869">
    <property type="entry name" value="BcrAD_BadFG"/>
    <property type="match status" value="1"/>
</dbReference>
<accession>A0ABY9U5C2</accession>
<dbReference type="Gene3D" id="3.30.420.40">
    <property type="match status" value="2"/>
</dbReference>
<evidence type="ECO:0000256" key="1">
    <source>
        <dbReference type="SAM" id="MobiDB-lite"/>
    </source>
</evidence>
<dbReference type="InterPro" id="IPR052519">
    <property type="entry name" value="Euk-type_GlcNAc_Kinase"/>
</dbReference>
<dbReference type="InterPro" id="IPR002731">
    <property type="entry name" value="ATPase_BadF"/>
</dbReference>
<name>A0ABY9U5C2_STRVL</name>
<protein>
    <submittedName>
        <fullName evidence="3">BadF/BadG/BcrA/BcrD ATPase family protein</fullName>
    </submittedName>
</protein>
<reference evidence="3 4" key="1">
    <citation type="submission" date="2023-09" db="EMBL/GenBank/DDBJ databases">
        <title>The genome sequence of Streptomyces anthocyanicus.</title>
        <authorList>
            <person name="Mo P."/>
        </authorList>
    </citation>
    <scope>NUCLEOTIDE SEQUENCE [LARGE SCALE GENOMIC DNA]</scope>
    <source>
        <strain evidence="3 4">JCM 4387</strain>
    </source>
</reference>
<dbReference type="EMBL" id="CP134213">
    <property type="protein sequence ID" value="WND17502.1"/>
    <property type="molecule type" value="Genomic_DNA"/>
</dbReference>
<feature type="compositionally biased region" description="Basic and acidic residues" evidence="1">
    <location>
        <begin position="277"/>
        <end position="290"/>
    </location>
</feature>
<sequence>MGNELNQERQGGSSLVVGLDAGGTRTRAVLATAAEGRPLGEGAAGPGNALTVPVPQLTEHLAEAVGQAVPESVRDRVVAVAGGFAGATDAVADEPGRRNALAALTAALRRLGIDAGPPVISSDIEAAFASAPGAPADGLALVAGTGAVAMRITDRRGTATVDGDGWLLGDDGSGFWIGRAAVRAALRMADGRGAPTVLAELVGRELGVPGDVLPGGASGGAGGAVRRLSPDVVQGVAEGASREARREAVPPASGPAAAGGQPAGPARTGAAGTGSPVDRRPLPPHDDTPWSRLHREAYRRHLLPAVMAEPPIRLARLAPLVVEAAGDAVALAILDEAADQLTEAVRALGPRPGERVVTTGGLLGPGGPLTPRLEARLQALGLPLDWVPDGRRGAVALARLAHQGRT</sequence>
<dbReference type="InterPro" id="IPR043129">
    <property type="entry name" value="ATPase_NBD"/>
</dbReference>
<evidence type="ECO:0000259" key="2">
    <source>
        <dbReference type="Pfam" id="PF01869"/>
    </source>
</evidence>
<proteinExistence type="predicted"/>
<dbReference type="SUPFAM" id="SSF53067">
    <property type="entry name" value="Actin-like ATPase domain"/>
    <property type="match status" value="3"/>
</dbReference>
<organism evidence="3 4">
    <name type="scientific">Streptomyces violaceus</name>
    <name type="common">Streptomyces venezuelae</name>
    <dbReference type="NCBI Taxonomy" id="1936"/>
    <lineage>
        <taxon>Bacteria</taxon>
        <taxon>Bacillati</taxon>
        <taxon>Actinomycetota</taxon>
        <taxon>Actinomycetes</taxon>
        <taxon>Kitasatosporales</taxon>
        <taxon>Streptomycetaceae</taxon>
        <taxon>Streptomyces</taxon>
    </lineage>
</organism>
<dbReference type="PANTHER" id="PTHR43190:SF3">
    <property type="entry name" value="N-ACETYL-D-GLUCOSAMINE KINASE"/>
    <property type="match status" value="1"/>
</dbReference>
<feature type="region of interest" description="Disordered" evidence="1">
    <location>
        <begin position="235"/>
        <end position="290"/>
    </location>
</feature>
<evidence type="ECO:0000313" key="3">
    <source>
        <dbReference type="EMBL" id="WND17502.1"/>
    </source>
</evidence>
<keyword evidence="4" id="KW-1185">Reference proteome</keyword>
<dbReference type="PANTHER" id="PTHR43190">
    <property type="entry name" value="N-ACETYL-D-GLUCOSAMINE KINASE"/>
    <property type="match status" value="1"/>
</dbReference>
<evidence type="ECO:0000313" key="4">
    <source>
        <dbReference type="Proteomes" id="UP001249394"/>
    </source>
</evidence>
<gene>
    <name evidence="3" type="ORF">RI060_09175</name>
</gene>